<accession>A0A1Q2MEE2</accession>
<protein>
    <submittedName>
        <fullName evidence="3">Flp pilus assembly protein TadD</fullName>
    </submittedName>
</protein>
<sequence precursor="true">MKMRTMFLLLSLGFLTAGLVYGGEAEDNYAQGTEQMKQGDFDGAMKSFASAAKLDREQTKYREMYSLVRRIIKTRNVMETEANLAKWKQYAAGLRNFYYSYRLWDQAYELDKELFAKESTDENRLMLVESMVAAGKNKEALAELDKLAEEKVDNEAKLYRAMALGSSGEKDAAAAILKDIKIADDAPNGMKYYASRANMVIGDKEHAYEYLKKTLEGVPPSAIENFRLTVKSAPEFAQVTDSEEFTAVLNTESKISESSCSGGGDCGSCRLSSSCGS</sequence>
<dbReference type="AlphaFoldDB" id="A0A1Q2MEE2"/>
<dbReference type="InterPro" id="IPR011990">
    <property type="entry name" value="TPR-like_helical_dom_sf"/>
</dbReference>
<gene>
    <name evidence="3" type="ORF">SMSP2_01437</name>
</gene>
<reference evidence="4" key="1">
    <citation type="submission" date="2017-02" db="EMBL/GenBank/DDBJ databases">
        <title>Comparative genomics and description of representatives of a novel lineage of planctomycetes thriving in anoxic sediments.</title>
        <authorList>
            <person name="Spring S."/>
            <person name="Bunk B."/>
            <person name="Sproer C."/>
        </authorList>
    </citation>
    <scope>NUCLEOTIDE SEQUENCE [LARGE SCALE GENOMIC DNA]</scope>
    <source>
        <strain evidence="4">SM-Chi-D1</strain>
    </source>
</reference>
<evidence type="ECO:0000313" key="4">
    <source>
        <dbReference type="Proteomes" id="UP000188181"/>
    </source>
</evidence>
<dbReference type="RefSeq" id="WP_146683288.1">
    <property type="nucleotide sequence ID" value="NZ_CP019646.1"/>
</dbReference>
<evidence type="ECO:0000256" key="2">
    <source>
        <dbReference type="SAM" id="SignalP"/>
    </source>
</evidence>
<dbReference type="Gene3D" id="1.25.40.10">
    <property type="entry name" value="Tetratricopeptide repeat domain"/>
    <property type="match status" value="1"/>
</dbReference>
<dbReference type="SUPFAM" id="SSF48452">
    <property type="entry name" value="TPR-like"/>
    <property type="match status" value="1"/>
</dbReference>
<feature type="compositionally biased region" description="Low complexity" evidence="1">
    <location>
        <begin position="267"/>
        <end position="277"/>
    </location>
</feature>
<feature type="region of interest" description="Disordered" evidence="1">
    <location>
        <begin position="256"/>
        <end position="277"/>
    </location>
</feature>
<evidence type="ECO:0000256" key="1">
    <source>
        <dbReference type="SAM" id="MobiDB-lite"/>
    </source>
</evidence>
<proteinExistence type="predicted"/>
<dbReference type="Proteomes" id="UP000188181">
    <property type="component" value="Chromosome"/>
</dbReference>
<dbReference type="KEGG" id="pbas:SMSP2_01437"/>
<feature type="signal peptide" evidence="2">
    <location>
        <begin position="1"/>
        <end position="22"/>
    </location>
</feature>
<keyword evidence="2" id="KW-0732">Signal</keyword>
<dbReference type="EMBL" id="CP019646">
    <property type="protein sequence ID" value="AQQ71073.1"/>
    <property type="molecule type" value="Genomic_DNA"/>
</dbReference>
<evidence type="ECO:0000313" key="3">
    <source>
        <dbReference type="EMBL" id="AQQ71073.1"/>
    </source>
</evidence>
<keyword evidence="4" id="KW-1185">Reference proteome</keyword>
<name>A0A1Q2MEE2_9BACT</name>
<organism evidence="3 4">
    <name type="scientific">Limihaloglobus sulfuriphilus</name>
    <dbReference type="NCBI Taxonomy" id="1851148"/>
    <lineage>
        <taxon>Bacteria</taxon>
        <taxon>Pseudomonadati</taxon>
        <taxon>Planctomycetota</taxon>
        <taxon>Phycisphaerae</taxon>
        <taxon>Sedimentisphaerales</taxon>
        <taxon>Sedimentisphaeraceae</taxon>
        <taxon>Limihaloglobus</taxon>
    </lineage>
</organism>
<feature type="chain" id="PRO_5012343004" evidence="2">
    <location>
        <begin position="23"/>
        <end position="277"/>
    </location>
</feature>
<dbReference type="STRING" id="1851148.SMSP2_01437"/>